<organism evidence="2 3">
    <name type="scientific">Absicoccus porci</name>
    <dbReference type="NCBI Taxonomy" id="2486576"/>
    <lineage>
        <taxon>Bacteria</taxon>
        <taxon>Bacillati</taxon>
        <taxon>Bacillota</taxon>
        <taxon>Erysipelotrichia</taxon>
        <taxon>Erysipelotrichales</taxon>
        <taxon>Erysipelotrichaceae</taxon>
        <taxon>Absicoccus</taxon>
    </lineage>
</organism>
<dbReference type="Pfam" id="PF11074">
    <property type="entry name" value="DUF2779"/>
    <property type="match status" value="1"/>
</dbReference>
<comment type="caution">
    <text evidence="2">The sequence shown here is derived from an EMBL/GenBank/DDBJ whole genome shotgun (WGS) entry which is preliminary data.</text>
</comment>
<evidence type="ECO:0000313" key="2">
    <source>
        <dbReference type="EMBL" id="RNM31526.1"/>
    </source>
</evidence>
<dbReference type="OrthoDB" id="9783873at2"/>
<protein>
    <submittedName>
        <fullName evidence="2">DUF2779 domain-containing protein</fullName>
    </submittedName>
</protein>
<dbReference type="Proteomes" id="UP000276568">
    <property type="component" value="Unassembled WGS sequence"/>
</dbReference>
<feature type="domain" description="DUF2779" evidence="1">
    <location>
        <begin position="301"/>
        <end position="423"/>
    </location>
</feature>
<dbReference type="InterPro" id="IPR021301">
    <property type="entry name" value="DUF2779"/>
</dbReference>
<gene>
    <name evidence="2" type="ORF">EDX97_02925</name>
</gene>
<evidence type="ECO:0000259" key="1">
    <source>
        <dbReference type="Pfam" id="PF11074"/>
    </source>
</evidence>
<sequence length="495" mass="58633">MMRQVNTMIHANDLIQAQRCPKLCWNHKYISMPYFSFYHMDIPFSMLWKQYLHIEDRPSGQTNDTNEMTLARLKETDVLLHARFEYQGCRIKIPVLKKIEEGYLAIYPHLSAYPKESEATLMKINQMIAAKNGISITQQKILYINKDYVRKDTLDLDALFCESDKLFNRRNKLHHTIAECMDACQFDLDEWIKKTQELLDVTKPPKYERTKQCTAGRRCIFYSHCFDESDLPDDSVLFLTTSQYKLDAYKDNIVHIKDMPLNQMEGYRLQYAQVMASRNGYYMDRIAMEHWLKQIQYPISYLDFEWDTFAIPPYKNMKPFDVLCFQYSLHVEDKEGKLIHKDFFGAKDCRQAFIESLIASIPPTGSILVYNMEGAEKLRLKQLSEQFPVYAEKLDQICSRMIDLSKPFELGIFYDNRMRGHYSLKNVLPVFTKEYSYTKLDIQNGLHAVQAYRHFDQEDAEEQEQIRENIRTYCSMDTFAEYIVYHGLIHLVKEE</sequence>
<accession>A0A3N0I4L9</accession>
<keyword evidence="3" id="KW-1185">Reference proteome</keyword>
<dbReference type="EMBL" id="RJQC01000001">
    <property type="protein sequence ID" value="RNM31526.1"/>
    <property type="molecule type" value="Genomic_DNA"/>
</dbReference>
<reference evidence="2 3" key="1">
    <citation type="submission" date="2018-11" db="EMBL/GenBank/DDBJ databases">
        <title>Clostridium sp. nov., a member of the family Erysipelotrichaceae isolated from pig faeces.</title>
        <authorList>
            <person name="Chang Y.-H."/>
        </authorList>
    </citation>
    <scope>NUCLEOTIDE SEQUENCE [LARGE SCALE GENOMIC DNA]</scope>
    <source>
        <strain evidence="2 3">YH-panp20</strain>
    </source>
</reference>
<dbReference type="AlphaFoldDB" id="A0A3N0I4L9"/>
<name>A0A3N0I4L9_9FIRM</name>
<proteinExistence type="predicted"/>
<evidence type="ECO:0000313" key="3">
    <source>
        <dbReference type="Proteomes" id="UP000276568"/>
    </source>
</evidence>